<reference evidence="2 3" key="1">
    <citation type="submission" date="2016-03" db="EMBL/GenBank/DDBJ databases">
        <title>Comparative genomics of Pseudogymnoascus destructans, the fungus causing white-nose syndrome of bats.</title>
        <authorList>
            <person name="Palmer J.M."/>
            <person name="Drees K.P."/>
            <person name="Foster J.T."/>
            <person name="Lindner D.L."/>
        </authorList>
    </citation>
    <scope>NUCLEOTIDE SEQUENCE [LARGE SCALE GENOMIC DNA]</scope>
    <source>
        <strain evidence="2 3">UAMH 10579</strain>
    </source>
</reference>
<feature type="region of interest" description="Disordered" evidence="1">
    <location>
        <begin position="65"/>
        <end position="103"/>
    </location>
</feature>
<keyword evidence="3" id="KW-1185">Reference proteome</keyword>
<evidence type="ECO:0000256" key="1">
    <source>
        <dbReference type="SAM" id="MobiDB-lite"/>
    </source>
</evidence>
<dbReference type="AlphaFoldDB" id="A0A1B8GGQ9"/>
<protein>
    <submittedName>
        <fullName evidence="2">Uncharacterized protein</fullName>
    </submittedName>
</protein>
<evidence type="ECO:0000313" key="3">
    <source>
        <dbReference type="Proteomes" id="UP000091956"/>
    </source>
</evidence>
<gene>
    <name evidence="2" type="ORF">VE01_07400</name>
</gene>
<reference evidence="3" key="2">
    <citation type="journal article" date="2018" name="Nat. Commun.">
        <title>Extreme sensitivity to ultraviolet light in the fungal pathogen causing white-nose syndrome of bats.</title>
        <authorList>
            <person name="Palmer J.M."/>
            <person name="Drees K.P."/>
            <person name="Foster J.T."/>
            <person name="Lindner D.L."/>
        </authorList>
    </citation>
    <scope>NUCLEOTIDE SEQUENCE [LARGE SCALE GENOMIC DNA]</scope>
    <source>
        <strain evidence="3">UAMH 10579</strain>
    </source>
</reference>
<name>A0A1B8GGQ9_9PEZI</name>
<dbReference type="RefSeq" id="XP_018128762.1">
    <property type="nucleotide sequence ID" value="XM_018276835.1"/>
</dbReference>
<dbReference type="OrthoDB" id="10037289at2759"/>
<dbReference type="GeneID" id="28840786"/>
<accession>A0A1B8GGQ9</accession>
<feature type="compositionally biased region" description="Acidic residues" evidence="1">
    <location>
        <begin position="73"/>
        <end position="88"/>
    </location>
</feature>
<sequence>MPPKRKAPLATADANTLDTPALKKATKGKRTTNGAPSAPAAQNKYKYSGPGSMVNQGPVDITFVMWPGIKGTEEEEVEDDKDDEEDDKPESGSLQETLDGIENERRKAVNEAINARMNNNTVSSSEIRNIRDEKSKPFEKKAEQARKKFLKAKTMTAEEARATVGVDDATRNEKTKAKKNCQERLNEICRERNMAVHNALNSDKKSYISVREGQARIAKAEKRFLKKMDECRGAVAKYTPLTMEEAKEIVPNVEVDDEGNEITKKSAAQAKKDARTKTFVPPRVVTDEGLPVSRAGMEKFIEINQEIDKRNQDVHGLYIYNDFSGYGVTEVMENLLAEFNKSIFKKDISPLKKWAIVEGLTLYLTMGDLRVWMMNDDSEGIEEVFNMMGVMFVTALEMLHESALIGPTSPLPDNVGVLSLLFLNFVMIGCTDYDLEWAHEVVRAADEYGVVLTPMKQVEDVTQDRLDELRDICEKTKKGKGLFWKTEYPKFKRDHPGGRKYDITKMSTAQKAQYEFGNVSEDSEVEDLD</sequence>
<dbReference type="Proteomes" id="UP000091956">
    <property type="component" value="Unassembled WGS sequence"/>
</dbReference>
<organism evidence="2 3">
    <name type="scientific">Pseudogymnoascus verrucosus</name>
    <dbReference type="NCBI Taxonomy" id="342668"/>
    <lineage>
        <taxon>Eukaryota</taxon>
        <taxon>Fungi</taxon>
        <taxon>Dikarya</taxon>
        <taxon>Ascomycota</taxon>
        <taxon>Pezizomycotina</taxon>
        <taxon>Leotiomycetes</taxon>
        <taxon>Thelebolales</taxon>
        <taxon>Thelebolaceae</taxon>
        <taxon>Pseudogymnoascus</taxon>
    </lineage>
</organism>
<proteinExistence type="predicted"/>
<feature type="region of interest" description="Disordered" evidence="1">
    <location>
        <begin position="1"/>
        <end position="53"/>
    </location>
</feature>
<dbReference type="EMBL" id="KV460238">
    <property type="protein sequence ID" value="OBT95029.1"/>
    <property type="molecule type" value="Genomic_DNA"/>
</dbReference>
<evidence type="ECO:0000313" key="2">
    <source>
        <dbReference type="EMBL" id="OBT95029.1"/>
    </source>
</evidence>